<gene>
    <name evidence="2" type="ORF">UO65_3008</name>
</gene>
<evidence type="ECO:0000256" key="1">
    <source>
        <dbReference type="SAM" id="MobiDB-lite"/>
    </source>
</evidence>
<evidence type="ECO:0000313" key="3">
    <source>
        <dbReference type="Proteomes" id="UP000019277"/>
    </source>
</evidence>
<dbReference type="STRING" id="909613.UO65_3008"/>
<organism evidence="2 3">
    <name type="scientific">Actinokineospora spheciospongiae</name>
    <dbReference type="NCBI Taxonomy" id="909613"/>
    <lineage>
        <taxon>Bacteria</taxon>
        <taxon>Bacillati</taxon>
        <taxon>Actinomycetota</taxon>
        <taxon>Actinomycetes</taxon>
        <taxon>Pseudonocardiales</taxon>
        <taxon>Pseudonocardiaceae</taxon>
        <taxon>Actinokineospora</taxon>
    </lineage>
</organism>
<sequence length="140" mass="15675">MVSGADAVSPVELRRELLADGWNLLARRAGDTVIGGYRLGDGHREFVVMDETGTGQVFLGRWVAASDLVWVRMADGWRETTHLLNTFPDEPAEPWLPARLEELLTAAQRRQAALLTPTTAPQPDERPRGTRTHARTRHRL</sequence>
<feature type="region of interest" description="Disordered" evidence="1">
    <location>
        <begin position="114"/>
        <end position="140"/>
    </location>
</feature>
<protein>
    <submittedName>
        <fullName evidence="2">Uncharacterized protein</fullName>
    </submittedName>
</protein>
<feature type="compositionally biased region" description="Basic residues" evidence="1">
    <location>
        <begin position="129"/>
        <end position="140"/>
    </location>
</feature>
<dbReference type="Proteomes" id="UP000019277">
    <property type="component" value="Unassembled WGS sequence"/>
</dbReference>
<reference evidence="2 3" key="1">
    <citation type="journal article" date="2014" name="Genome Announc.">
        <title>Draft Genome Sequence of the Antitrypanosomally Active Sponge-Associated Bacterium Actinokineospora sp. Strain EG49.</title>
        <authorList>
            <person name="Harjes J."/>
            <person name="Ryu T."/>
            <person name="Abdelmohsen U.R."/>
            <person name="Moitinho-Silva L."/>
            <person name="Horn H."/>
            <person name="Ravasi T."/>
            <person name="Hentschel U."/>
        </authorList>
    </citation>
    <scope>NUCLEOTIDE SEQUENCE [LARGE SCALE GENOMIC DNA]</scope>
    <source>
        <strain evidence="2 3">EG49</strain>
    </source>
</reference>
<dbReference type="EMBL" id="AYXG01000103">
    <property type="protein sequence ID" value="EWC61650.1"/>
    <property type="molecule type" value="Genomic_DNA"/>
</dbReference>
<dbReference type="AlphaFoldDB" id="W7IL82"/>
<comment type="caution">
    <text evidence="2">The sequence shown here is derived from an EMBL/GenBank/DDBJ whole genome shotgun (WGS) entry which is preliminary data.</text>
</comment>
<evidence type="ECO:0000313" key="2">
    <source>
        <dbReference type="EMBL" id="EWC61650.1"/>
    </source>
</evidence>
<name>W7IL82_9PSEU</name>
<proteinExistence type="predicted"/>
<keyword evidence="3" id="KW-1185">Reference proteome</keyword>
<accession>W7IL82</accession>